<dbReference type="PANTHER" id="PTHR45288:SF1">
    <property type="entry name" value="THIOREDOXIN FAMILY PROTEIN"/>
    <property type="match status" value="1"/>
</dbReference>
<dbReference type="AlphaFoldDB" id="A0A1F6EIM7"/>
<dbReference type="Gene3D" id="3.40.30.10">
    <property type="entry name" value="Glutaredoxin"/>
    <property type="match status" value="1"/>
</dbReference>
<dbReference type="PROSITE" id="PS50404">
    <property type="entry name" value="GST_NTER"/>
    <property type="match status" value="1"/>
</dbReference>
<dbReference type="InterPro" id="IPR036249">
    <property type="entry name" value="Thioredoxin-like_sf"/>
</dbReference>
<dbReference type="STRING" id="1798507.A3A34_01235"/>
<dbReference type="Pfam" id="PF13417">
    <property type="entry name" value="GST_N_3"/>
    <property type="match status" value="1"/>
</dbReference>
<accession>A0A1F6EIM7</accession>
<evidence type="ECO:0000313" key="3">
    <source>
        <dbReference type="Proteomes" id="UP000178587"/>
    </source>
</evidence>
<evidence type="ECO:0000313" key="2">
    <source>
        <dbReference type="EMBL" id="OGG73468.1"/>
    </source>
</evidence>
<feature type="domain" description="GST N-terminal" evidence="1">
    <location>
        <begin position="1"/>
        <end position="79"/>
    </location>
</feature>
<dbReference type="Proteomes" id="UP000178587">
    <property type="component" value="Unassembled WGS sequence"/>
</dbReference>
<evidence type="ECO:0000259" key="1">
    <source>
        <dbReference type="PROSITE" id="PS50404"/>
    </source>
</evidence>
<comment type="caution">
    <text evidence="2">The sequence shown here is derived from an EMBL/GenBank/DDBJ whole genome shotgun (WGS) entry which is preliminary data.</text>
</comment>
<organism evidence="2 3">
    <name type="scientific">Candidatus Kaiserbacteria bacterium RIFCSPLOWO2_01_FULL_50_24</name>
    <dbReference type="NCBI Taxonomy" id="1798507"/>
    <lineage>
        <taxon>Bacteria</taxon>
        <taxon>Candidatus Kaiseribacteriota</taxon>
    </lineage>
</organism>
<name>A0A1F6EIM7_9BACT</name>
<reference evidence="2 3" key="1">
    <citation type="journal article" date="2016" name="Nat. Commun.">
        <title>Thousands of microbial genomes shed light on interconnected biogeochemical processes in an aquifer system.</title>
        <authorList>
            <person name="Anantharaman K."/>
            <person name="Brown C.T."/>
            <person name="Hug L.A."/>
            <person name="Sharon I."/>
            <person name="Castelle C.J."/>
            <person name="Probst A.J."/>
            <person name="Thomas B.C."/>
            <person name="Singh A."/>
            <person name="Wilkins M.J."/>
            <person name="Karaoz U."/>
            <person name="Brodie E.L."/>
            <person name="Williams K.H."/>
            <person name="Hubbard S.S."/>
            <person name="Banfield J.F."/>
        </authorList>
    </citation>
    <scope>NUCLEOTIDE SEQUENCE [LARGE SCALE GENOMIC DNA]</scope>
</reference>
<dbReference type="EMBL" id="MFLU01000018">
    <property type="protein sequence ID" value="OGG73468.1"/>
    <property type="molecule type" value="Genomic_DNA"/>
</dbReference>
<gene>
    <name evidence="2" type="ORF">A3A34_01235</name>
</gene>
<dbReference type="SUPFAM" id="SSF52833">
    <property type="entry name" value="Thioredoxin-like"/>
    <property type="match status" value="1"/>
</dbReference>
<sequence>MVIYVKTGCPFCAKVLAVARELNVALEERNIADLGVADELIARGGKRQVPYVVDEKNNVEMYESGDIVEYLKKTYDEGDT</sequence>
<protein>
    <recommendedName>
        <fullName evidence="1">GST N-terminal domain-containing protein</fullName>
    </recommendedName>
</protein>
<dbReference type="PROSITE" id="PS51354">
    <property type="entry name" value="GLUTAREDOXIN_2"/>
    <property type="match status" value="1"/>
</dbReference>
<dbReference type="PROSITE" id="PS00195">
    <property type="entry name" value="GLUTAREDOXIN_1"/>
    <property type="match status" value="1"/>
</dbReference>
<dbReference type="InterPro" id="IPR011767">
    <property type="entry name" value="GLR_AS"/>
</dbReference>
<dbReference type="InterPro" id="IPR004045">
    <property type="entry name" value="Glutathione_S-Trfase_N"/>
</dbReference>
<proteinExistence type="predicted"/>
<dbReference type="PANTHER" id="PTHR45288">
    <property type="entry name" value="THIOREDOXIN FAMILY PROTEIN"/>
    <property type="match status" value="1"/>
</dbReference>